<accession>A0ACB9GAY9</accession>
<reference evidence="1 2" key="2">
    <citation type="journal article" date="2022" name="Mol. Ecol. Resour.">
        <title>The genomes of chicory, endive, great burdock and yacon provide insights into Asteraceae paleo-polyploidization history and plant inulin production.</title>
        <authorList>
            <person name="Fan W."/>
            <person name="Wang S."/>
            <person name="Wang H."/>
            <person name="Wang A."/>
            <person name="Jiang F."/>
            <person name="Liu H."/>
            <person name="Zhao H."/>
            <person name="Xu D."/>
            <person name="Zhang Y."/>
        </authorList>
    </citation>
    <scope>NUCLEOTIDE SEQUENCE [LARGE SCALE GENOMIC DNA]</scope>
    <source>
        <strain evidence="2">cv. Punajuju</strain>
        <tissue evidence="1">Leaves</tissue>
    </source>
</reference>
<protein>
    <submittedName>
        <fullName evidence="1">Uncharacterized protein</fullName>
    </submittedName>
</protein>
<comment type="caution">
    <text evidence="1">The sequence shown here is derived from an EMBL/GenBank/DDBJ whole genome shotgun (WGS) entry which is preliminary data.</text>
</comment>
<dbReference type="EMBL" id="CM042010">
    <property type="protein sequence ID" value="KAI3780215.1"/>
    <property type="molecule type" value="Genomic_DNA"/>
</dbReference>
<gene>
    <name evidence="1" type="ORF">L2E82_10186</name>
</gene>
<keyword evidence="2" id="KW-1185">Reference proteome</keyword>
<dbReference type="Proteomes" id="UP001055811">
    <property type="component" value="Linkage Group LG02"/>
</dbReference>
<proteinExistence type="predicted"/>
<sequence>MSGDFRQERGDFRRLEGARRRTFKWVDGSLERIKEAKEDRVDDNGEVKFHPPREKLFNGDSGIRRQNVSFAEAVKGIRTCRKDSVEGNVTETNMVRSSSLKSVAIHENETLEKKEYLKEKLIGEVRVKEVESLPVGDTNGGNESFSDNKEIVEEESSEEDDWFQTSDDESVVRDPEGEFEESDGDSRIEESLFDSPSKTTHAGFENIELADDEEIVVQDTIF</sequence>
<name>A0ACB9GAY9_CICIN</name>
<evidence type="ECO:0000313" key="1">
    <source>
        <dbReference type="EMBL" id="KAI3780215.1"/>
    </source>
</evidence>
<reference evidence="2" key="1">
    <citation type="journal article" date="2022" name="Mol. Ecol. Resour.">
        <title>The genomes of chicory, endive, great burdock and yacon provide insights into Asteraceae palaeo-polyploidization history and plant inulin production.</title>
        <authorList>
            <person name="Fan W."/>
            <person name="Wang S."/>
            <person name="Wang H."/>
            <person name="Wang A."/>
            <person name="Jiang F."/>
            <person name="Liu H."/>
            <person name="Zhao H."/>
            <person name="Xu D."/>
            <person name="Zhang Y."/>
        </authorList>
    </citation>
    <scope>NUCLEOTIDE SEQUENCE [LARGE SCALE GENOMIC DNA]</scope>
    <source>
        <strain evidence="2">cv. Punajuju</strain>
    </source>
</reference>
<organism evidence="1 2">
    <name type="scientific">Cichorium intybus</name>
    <name type="common">Chicory</name>
    <dbReference type="NCBI Taxonomy" id="13427"/>
    <lineage>
        <taxon>Eukaryota</taxon>
        <taxon>Viridiplantae</taxon>
        <taxon>Streptophyta</taxon>
        <taxon>Embryophyta</taxon>
        <taxon>Tracheophyta</taxon>
        <taxon>Spermatophyta</taxon>
        <taxon>Magnoliopsida</taxon>
        <taxon>eudicotyledons</taxon>
        <taxon>Gunneridae</taxon>
        <taxon>Pentapetalae</taxon>
        <taxon>asterids</taxon>
        <taxon>campanulids</taxon>
        <taxon>Asterales</taxon>
        <taxon>Asteraceae</taxon>
        <taxon>Cichorioideae</taxon>
        <taxon>Cichorieae</taxon>
        <taxon>Cichoriinae</taxon>
        <taxon>Cichorium</taxon>
    </lineage>
</organism>
<evidence type="ECO:0000313" key="2">
    <source>
        <dbReference type="Proteomes" id="UP001055811"/>
    </source>
</evidence>